<protein>
    <submittedName>
        <fullName evidence="1">Uncharacterized protein</fullName>
    </submittedName>
</protein>
<name>A0A4Y2VSI0_ARAVE</name>
<dbReference type="EMBL" id="BGPR01049816">
    <property type="protein sequence ID" value="GBO26820.1"/>
    <property type="molecule type" value="Genomic_DNA"/>
</dbReference>
<dbReference type="AlphaFoldDB" id="A0A4Y2VSI0"/>
<organism evidence="1 2">
    <name type="scientific">Araneus ventricosus</name>
    <name type="common">Orbweaver spider</name>
    <name type="synonym">Epeira ventricosa</name>
    <dbReference type="NCBI Taxonomy" id="182803"/>
    <lineage>
        <taxon>Eukaryota</taxon>
        <taxon>Metazoa</taxon>
        <taxon>Ecdysozoa</taxon>
        <taxon>Arthropoda</taxon>
        <taxon>Chelicerata</taxon>
        <taxon>Arachnida</taxon>
        <taxon>Araneae</taxon>
        <taxon>Araneomorphae</taxon>
        <taxon>Entelegynae</taxon>
        <taxon>Araneoidea</taxon>
        <taxon>Araneidae</taxon>
        <taxon>Araneus</taxon>
    </lineage>
</organism>
<accession>A0A4Y2VSI0</accession>
<keyword evidence="2" id="KW-1185">Reference proteome</keyword>
<evidence type="ECO:0000313" key="2">
    <source>
        <dbReference type="Proteomes" id="UP000499080"/>
    </source>
</evidence>
<comment type="caution">
    <text evidence="1">The sequence shown here is derived from an EMBL/GenBank/DDBJ whole genome shotgun (WGS) entry which is preliminary data.</text>
</comment>
<proteinExistence type="predicted"/>
<dbReference type="Proteomes" id="UP000499080">
    <property type="component" value="Unassembled WGS sequence"/>
</dbReference>
<sequence>MAPSGPSTKVVLLQAFDDSIRTIDRSGTASGIRRLHPNHRQKWYCFRHSTAPSEPSTEVVLLQAFDGSIRTIDRSGTASGIRRLHPNHRQKWY</sequence>
<reference evidence="1 2" key="1">
    <citation type="journal article" date="2019" name="Sci. Rep.">
        <title>Orb-weaving spider Araneus ventricosus genome elucidates the spidroin gene catalogue.</title>
        <authorList>
            <person name="Kono N."/>
            <person name="Nakamura H."/>
            <person name="Ohtoshi R."/>
            <person name="Moran D.A.P."/>
            <person name="Shinohara A."/>
            <person name="Yoshida Y."/>
            <person name="Fujiwara M."/>
            <person name="Mori M."/>
            <person name="Tomita M."/>
            <person name="Arakawa K."/>
        </authorList>
    </citation>
    <scope>NUCLEOTIDE SEQUENCE [LARGE SCALE GENOMIC DNA]</scope>
</reference>
<evidence type="ECO:0000313" key="1">
    <source>
        <dbReference type="EMBL" id="GBO26820.1"/>
    </source>
</evidence>
<gene>
    <name evidence="1" type="ORF">AVEN_245235_1</name>
</gene>